<evidence type="ECO:0000313" key="11">
    <source>
        <dbReference type="Proteomes" id="UP000006906"/>
    </source>
</evidence>
<protein>
    <recommendedName>
        <fullName evidence="6">Flavanone 4-reductase</fullName>
        <ecNumber evidence="5">1.1.1.219</ecNumber>
        <ecNumber evidence="4">1.1.1.234</ecNumber>
    </recommendedName>
</protein>
<dbReference type="InterPro" id="IPR050425">
    <property type="entry name" value="NAD(P)_dehydrat-like"/>
</dbReference>
<keyword evidence="1" id="KW-0560">Oxidoreductase</keyword>
<dbReference type="GO" id="GO:0016616">
    <property type="term" value="F:oxidoreductase activity, acting on the CH-OH group of donors, NAD or NADP as acceptor"/>
    <property type="evidence" value="ECO:0000318"/>
    <property type="project" value="GO_Central"/>
</dbReference>
<gene>
    <name evidence="10" type="ORF">CHLRE_13g569350v5</name>
</gene>
<reference evidence="10 11" key="1">
    <citation type="journal article" date="2007" name="Science">
        <title>The Chlamydomonas genome reveals the evolution of key animal and plant functions.</title>
        <authorList>
            <person name="Merchant S.S."/>
            <person name="Prochnik S.E."/>
            <person name="Vallon O."/>
            <person name="Harris E.H."/>
            <person name="Karpowicz S.J."/>
            <person name="Witman G.B."/>
            <person name="Terry A."/>
            <person name="Salamov A."/>
            <person name="Fritz-Laylin L.K."/>
            <person name="Marechal-Drouard L."/>
            <person name="Marshall W.F."/>
            <person name="Qu L.H."/>
            <person name="Nelson D.R."/>
            <person name="Sanderfoot A.A."/>
            <person name="Spalding M.H."/>
            <person name="Kapitonov V.V."/>
            <person name="Ren Q."/>
            <person name="Ferris P."/>
            <person name="Lindquist E."/>
            <person name="Shapiro H."/>
            <person name="Lucas S.M."/>
            <person name="Grimwood J."/>
            <person name="Schmutz J."/>
            <person name="Cardol P."/>
            <person name="Cerutti H."/>
            <person name="Chanfreau G."/>
            <person name="Chen C.L."/>
            <person name="Cognat V."/>
            <person name="Croft M.T."/>
            <person name="Dent R."/>
            <person name="Dutcher S."/>
            <person name="Fernandez E."/>
            <person name="Fukuzawa H."/>
            <person name="Gonzalez-Ballester D."/>
            <person name="Gonzalez-Halphen D."/>
            <person name="Hallmann A."/>
            <person name="Hanikenne M."/>
            <person name="Hippler M."/>
            <person name="Inwood W."/>
            <person name="Jabbari K."/>
            <person name="Kalanon M."/>
            <person name="Kuras R."/>
            <person name="Lefebvre P.A."/>
            <person name="Lemaire S.D."/>
            <person name="Lobanov A.V."/>
            <person name="Lohr M."/>
            <person name="Manuell A."/>
            <person name="Meier I."/>
            <person name="Mets L."/>
            <person name="Mittag M."/>
            <person name="Mittelmeier T."/>
            <person name="Moroney J.V."/>
            <person name="Moseley J."/>
            <person name="Napoli C."/>
            <person name="Nedelcu A.M."/>
            <person name="Niyogi K."/>
            <person name="Novoselov S.V."/>
            <person name="Paulsen I.T."/>
            <person name="Pazour G."/>
            <person name="Purton S."/>
            <person name="Ral J.P."/>
            <person name="Riano-Pachon D.M."/>
            <person name="Riekhof W."/>
            <person name="Rymarquis L."/>
            <person name="Schroda M."/>
            <person name="Stern D."/>
            <person name="Umen J."/>
            <person name="Willows R."/>
            <person name="Wilson N."/>
            <person name="Zimmer S.L."/>
            <person name="Allmer J."/>
            <person name="Balk J."/>
            <person name="Bisova K."/>
            <person name="Chen C.J."/>
            <person name="Elias M."/>
            <person name="Gendler K."/>
            <person name="Hauser C."/>
            <person name="Lamb M.R."/>
            <person name="Ledford H."/>
            <person name="Long J.C."/>
            <person name="Minagawa J."/>
            <person name="Page M.D."/>
            <person name="Pan J."/>
            <person name="Pootakham W."/>
            <person name="Roje S."/>
            <person name="Rose A."/>
            <person name="Stahlberg E."/>
            <person name="Terauchi A.M."/>
            <person name="Yang P."/>
            <person name="Ball S."/>
            <person name="Bowler C."/>
            <person name="Dieckmann C.L."/>
            <person name="Gladyshev V.N."/>
            <person name="Green P."/>
            <person name="Jorgensen R."/>
            <person name="Mayfield S."/>
            <person name="Mueller-Roeber B."/>
            <person name="Rajamani S."/>
            <person name="Sayre R.T."/>
            <person name="Brokstein P."/>
            <person name="Dubchak I."/>
            <person name="Goodstein D."/>
            <person name="Hornick L."/>
            <person name="Huang Y.W."/>
            <person name="Jhaveri J."/>
            <person name="Luo Y."/>
            <person name="Martinez D."/>
            <person name="Ngau W.C."/>
            <person name="Otillar B."/>
            <person name="Poliakov A."/>
            <person name="Porter A."/>
            <person name="Szajkowski L."/>
            <person name="Werner G."/>
            <person name="Zhou K."/>
            <person name="Grigoriev I.V."/>
            <person name="Rokhsar D.S."/>
            <person name="Grossman A.R."/>
        </authorList>
    </citation>
    <scope>NUCLEOTIDE SEQUENCE [LARGE SCALE GENOMIC DNA]</scope>
    <source>
        <strain evidence="11">CC-503</strain>
    </source>
</reference>
<dbReference type="AlphaFoldDB" id="A0A2K3CZN9"/>
<dbReference type="Proteomes" id="UP000006906">
    <property type="component" value="Chromosome 13"/>
</dbReference>
<evidence type="ECO:0000256" key="8">
    <source>
        <dbReference type="ARBA" id="ARBA00049132"/>
    </source>
</evidence>
<dbReference type="OrthoDB" id="2735536at2759"/>
<evidence type="ECO:0000256" key="3">
    <source>
        <dbReference type="ARBA" id="ARBA00023445"/>
    </source>
</evidence>
<dbReference type="EC" id="1.1.1.219" evidence="5"/>
<dbReference type="PANTHER" id="PTHR10366">
    <property type="entry name" value="NAD DEPENDENT EPIMERASE/DEHYDRATASE"/>
    <property type="match status" value="1"/>
</dbReference>
<dbReference type="RefSeq" id="XP_042917321.1">
    <property type="nucleotide sequence ID" value="XM_043069346.1"/>
</dbReference>
<dbReference type="KEGG" id="cre:CHLRE_13g569350v5"/>
<dbReference type="EC" id="1.1.1.234" evidence="4"/>
<keyword evidence="2" id="KW-0284">Flavonoid biosynthesis</keyword>
<comment type="catalytic activity">
    <reaction evidence="7">
        <text>(2S)-flavan-4-ol + NADP(+) = (2S)-flavanone + NADPH + H(+)</text>
        <dbReference type="Rhea" id="RHEA:11228"/>
        <dbReference type="ChEBI" id="CHEBI:15378"/>
        <dbReference type="ChEBI" id="CHEBI:15605"/>
        <dbReference type="ChEBI" id="CHEBI:15606"/>
        <dbReference type="ChEBI" id="CHEBI:57783"/>
        <dbReference type="ChEBI" id="CHEBI:58349"/>
        <dbReference type="EC" id="1.1.1.234"/>
    </reaction>
</comment>
<dbReference type="Gene3D" id="3.40.50.720">
    <property type="entry name" value="NAD(P)-binding Rossmann-like Domain"/>
    <property type="match status" value="1"/>
</dbReference>
<dbReference type="InterPro" id="IPR001509">
    <property type="entry name" value="Epimerase_deHydtase"/>
</dbReference>
<evidence type="ECO:0000259" key="9">
    <source>
        <dbReference type="Pfam" id="PF01370"/>
    </source>
</evidence>
<dbReference type="Gramene" id="PNW73709">
    <property type="protein sequence ID" value="PNW73709"/>
    <property type="gene ID" value="CHLRE_13g569350v5"/>
</dbReference>
<evidence type="ECO:0000256" key="5">
    <source>
        <dbReference type="ARBA" id="ARBA00039057"/>
    </source>
</evidence>
<accession>A0A2K3CZN9</accession>
<evidence type="ECO:0000256" key="1">
    <source>
        <dbReference type="ARBA" id="ARBA00023002"/>
    </source>
</evidence>
<dbReference type="SUPFAM" id="SSF51735">
    <property type="entry name" value="NAD(P)-binding Rossmann-fold domains"/>
    <property type="match status" value="1"/>
</dbReference>
<dbReference type="GO" id="GO:0045552">
    <property type="term" value="F:dihydroflavanol 4-reductase activity"/>
    <property type="evidence" value="ECO:0007669"/>
    <property type="project" value="UniProtKB-EC"/>
</dbReference>
<evidence type="ECO:0000313" key="10">
    <source>
        <dbReference type="EMBL" id="PNW73709.1"/>
    </source>
</evidence>
<comment type="similarity">
    <text evidence="3">Belongs to the NAD(P)-dependent epimerase/dehydratase family. Dihydroflavonol-4-reductase subfamily.</text>
</comment>
<organism evidence="10 11">
    <name type="scientific">Chlamydomonas reinhardtii</name>
    <name type="common">Chlamydomonas smithii</name>
    <dbReference type="NCBI Taxonomy" id="3055"/>
    <lineage>
        <taxon>Eukaryota</taxon>
        <taxon>Viridiplantae</taxon>
        <taxon>Chlorophyta</taxon>
        <taxon>core chlorophytes</taxon>
        <taxon>Chlorophyceae</taxon>
        <taxon>CS clade</taxon>
        <taxon>Chlamydomonadales</taxon>
        <taxon>Chlamydomonadaceae</taxon>
        <taxon>Chlamydomonas</taxon>
    </lineage>
</organism>
<feature type="domain" description="NAD-dependent epimerase/dehydratase" evidence="9">
    <location>
        <begin position="19"/>
        <end position="267"/>
    </location>
</feature>
<dbReference type="GO" id="GO:0009813">
    <property type="term" value="P:flavonoid biosynthetic process"/>
    <property type="evidence" value="ECO:0007669"/>
    <property type="project" value="UniProtKB-KW"/>
</dbReference>
<evidence type="ECO:0000256" key="6">
    <source>
        <dbReference type="ARBA" id="ARBA00042087"/>
    </source>
</evidence>
<dbReference type="OMA" id="RADEWGS"/>
<dbReference type="GO" id="GO:0047890">
    <property type="term" value="F:flavanone 4-reductase activity"/>
    <property type="evidence" value="ECO:0007669"/>
    <property type="project" value="UniProtKB-EC"/>
</dbReference>
<evidence type="ECO:0000256" key="2">
    <source>
        <dbReference type="ARBA" id="ARBA00023241"/>
    </source>
</evidence>
<evidence type="ECO:0000256" key="7">
    <source>
        <dbReference type="ARBA" id="ARBA00048870"/>
    </source>
</evidence>
<dbReference type="EMBL" id="CM008974">
    <property type="protein sequence ID" value="PNW73709.1"/>
    <property type="molecule type" value="Genomic_DNA"/>
</dbReference>
<dbReference type="Pfam" id="PF01370">
    <property type="entry name" value="Epimerase"/>
    <property type="match status" value="1"/>
</dbReference>
<dbReference type="STRING" id="3055.A0A2K3CZN9"/>
<comment type="catalytic activity">
    <reaction evidence="8">
        <text>a (2R,3S,4S)-leucoanthocyanidin + NADP(+) = a (2R,3R)-dihydroflavonol + NADPH + H(+)</text>
        <dbReference type="Rhea" id="RHEA:54444"/>
        <dbReference type="ChEBI" id="CHEBI:15378"/>
        <dbReference type="ChEBI" id="CHEBI:57783"/>
        <dbReference type="ChEBI" id="CHEBI:58349"/>
        <dbReference type="ChEBI" id="CHEBI:138176"/>
        <dbReference type="ChEBI" id="CHEBI:138188"/>
        <dbReference type="EC" id="1.1.1.219"/>
    </reaction>
</comment>
<sequence>MATASSSAQLASELKGANVLLTGITGFVGSELARQLLELGAHIRAPTRWPIDSPKLAELKKNFDGLAGDVTFVDADIRSEEALARALDGVAYVFHVASPFVITSPNPAADIVAPAVEGTAAVLRAAGRHKEAIKRVVVTSSMCAVHDCHAKQAPSAASGRYTEADWNGVSTVEEEPYWVSKTEAERTAWRLAGELGLPLSTVLPNFVMGPVAAAQAAAGISVGFFKGFLEASSGPDGSAPPSGVWTFADVRDVGRAHIAAAVVPAAAGKRYIVSARRSTSAKSVTDVLKARLPQLAHIPDGQSGEEAEKVDPSAVESDLGLALTPVEDTLSDMATSLLRLGLAVPAGAGAEAKVADGQAAAEGAAKA</sequence>
<keyword evidence="11" id="KW-1185">Reference proteome</keyword>
<evidence type="ECO:0000256" key="4">
    <source>
        <dbReference type="ARBA" id="ARBA00039055"/>
    </source>
</evidence>
<dbReference type="PANTHER" id="PTHR10366:SF564">
    <property type="entry name" value="STEROL-4-ALPHA-CARBOXYLATE 3-DEHYDROGENASE, DECARBOXYLATING"/>
    <property type="match status" value="1"/>
</dbReference>
<dbReference type="InParanoid" id="A0A2K3CZN9"/>
<dbReference type="GeneID" id="66055934"/>
<dbReference type="InterPro" id="IPR036291">
    <property type="entry name" value="NAD(P)-bd_dom_sf"/>
</dbReference>
<name>A0A2K3CZN9_CHLRE</name>
<proteinExistence type="inferred from homology"/>